<keyword evidence="4 6" id="KW-0324">Glycolysis</keyword>
<feature type="active site" description="Proton donor/acceptor" evidence="6 7">
    <location>
        <position position="87"/>
    </location>
</feature>
<keyword evidence="12" id="KW-1185">Reference proteome</keyword>
<dbReference type="Gene3D" id="3.40.50.1240">
    <property type="entry name" value="Phosphoglycerate mutase-like"/>
    <property type="match status" value="1"/>
</dbReference>
<evidence type="ECO:0000256" key="10">
    <source>
        <dbReference type="RuleBase" id="RU004512"/>
    </source>
</evidence>
<dbReference type="OrthoDB" id="9781415at2"/>
<evidence type="ECO:0000256" key="8">
    <source>
        <dbReference type="PIRSR" id="PIRSR613078-2"/>
    </source>
</evidence>
<evidence type="ECO:0000256" key="3">
    <source>
        <dbReference type="ARBA" id="ARBA00022432"/>
    </source>
</evidence>
<dbReference type="RefSeq" id="WP_093428871.1">
    <property type="nucleotide sequence ID" value="NZ_FOMJ01000008.1"/>
</dbReference>
<keyword evidence="3 6" id="KW-0312">Gluconeogenesis</keyword>
<dbReference type="InterPro" id="IPR013078">
    <property type="entry name" value="His_Pase_superF_clade-1"/>
</dbReference>
<comment type="catalytic activity">
    <reaction evidence="1 6 10">
        <text>(2R)-2-phosphoglycerate = (2R)-3-phosphoglycerate</text>
        <dbReference type="Rhea" id="RHEA:15901"/>
        <dbReference type="ChEBI" id="CHEBI:58272"/>
        <dbReference type="ChEBI" id="CHEBI:58289"/>
        <dbReference type="EC" id="5.4.2.11"/>
    </reaction>
</comment>
<comment type="function">
    <text evidence="6 10">Catalyzes the interconversion of 2-phosphoglycerate and 3-phosphoglycerate.</text>
</comment>
<reference evidence="11 12" key="1">
    <citation type="submission" date="2016-10" db="EMBL/GenBank/DDBJ databases">
        <authorList>
            <person name="de Groot N.N."/>
        </authorList>
    </citation>
    <scope>NUCLEOTIDE SEQUENCE [LARGE SCALE GENOMIC DNA]</scope>
    <source>
        <strain evidence="11 12">HL3</strain>
    </source>
</reference>
<dbReference type="EC" id="5.4.2.11" evidence="6 10"/>
<evidence type="ECO:0000256" key="6">
    <source>
        <dbReference type="HAMAP-Rule" id="MF_01039"/>
    </source>
</evidence>
<dbReference type="HAMAP" id="MF_01039">
    <property type="entry name" value="PGAM_GpmA"/>
    <property type="match status" value="1"/>
</dbReference>
<dbReference type="PANTHER" id="PTHR11931">
    <property type="entry name" value="PHOSPHOGLYCERATE MUTASE"/>
    <property type="match status" value="1"/>
</dbReference>
<feature type="active site" description="Tele-phosphohistidine intermediate" evidence="6 7">
    <location>
        <position position="9"/>
    </location>
</feature>
<feature type="binding site" evidence="6 8">
    <location>
        <position position="60"/>
    </location>
    <ligand>
        <name>substrate</name>
    </ligand>
</feature>
<dbReference type="Pfam" id="PF00300">
    <property type="entry name" value="His_Phos_1"/>
    <property type="match status" value="2"/>
</dbReference>
<dbReference type="GO" id="GO:0006094">
    <property type="term" value="P:gluconeogenesis"/>
    <property type="evidence" value="ECO:0007669"/>
    <property type="project" value="UniProtKB-UniRule"/>
</dbReference>
<comment type="similarity">
    <text evidence="2 6">Belongs to the phosphoglycerate mutase family. BPG-dependent PGAM subfamily.</text>
</comment>
<dbReference type="PIRSF" id="PIRSF000709">
    <property type="entry name" value="6PFK_2-Ptase"/>
    <property type="match status" value="1"/>
</dbReference>
<feature type="binding site" evidence="6 8">
    <location>
        <begin position="8"/>
        <end position="15"/>
    </location>
    <ligand>
        <name>substrate</name>
    </ligand>
</feature>
<evidence type="ECO:0000256" key="1">
    <source>
        <dbReference type="ARBA" id="ARBA00000380"/>
    </source>
</evidence>
<evidence type="ECO:0000256" key="4">
    <source>
        <dbReference type="ARBA" id="ARBA00023152"/>
    </source>
</evidence>
<feature type="binding site" evidence="6 8">
    <location>
        <begin position="21"/>
        <end position="22"/>
    </location>
    <ligand>
        <name>substrate</name>
    </ligand>
</feature>
<protein>
    <recommendedName>
        <fullName evidence="6 10">2,3-bisphosphoglycerate-dependent phosphoglycerate mutase</fullName>
        <shortName evidence="6">BPG-dependent PGAM</shortName>
        <shortName evidence="6">PGAM</shortName>
        <shortName evidence="6">Phosphoglyceromutase</shortName>
        <shortName evidence="6">dPGM</shortName>
        <ecNumber evidence="6 10">5.4.2.11</ecNumber>
    </recommendedName>
</protein>
<evidence type="ECO:0000313" key="12">
    <source>
        <dbReference type="Proteomes" id="UP000198611"/>
    </source>
</evidence>
<organism evidence="11 12">
    <name type="scientific">Thiohalospira halophila DSM 15071</name>
    <dbReference type="NCBI Taxonomy" id="1123397"/>
    <lineage>
        <taxon>Bacteria</taxon>
        <taxon>Pseudomonadati</taxon>
        <taxon>Pseudomonadota</taxon>
        <taxon>Gammaproteobacteria</taxon>
        <taxon>Thiohalospirales</taxon>
        <taxon>Thiohalospiraceae</taxon>
        <taxon>Thiohalospira</taxon>
    </lineage>
</organism>
<dbReference type="Proteomes" id="UP000198611">
    <property type="component" value="Unassembled WGS sequence"/>
</dbReference>
<feature type="binding site" evidence="6 8">
    <location>
        <position position="98"/>
    </location>
    <ligand>
        <name>substrate</name>
    </ligand>
</feature>
<feature type="site" description="Transition state stabilizer" evidence="6 9">
    <location>
        <position position="182"/>
    </location>
</feature>
<sequence>MSRVILLRHGESEWNLANRFTGWTDVDLSETGRAQAWAAGETLATAGLLPQVTFTSVLTRAIRTLWLALDASDRMWLPVHRDWRLNERHYGALQGENKTDFERRYGAEQVHAWRRSYATRPPDLEWDDERHPRFDPRYAALEPGQLPAAEALADTVTRVRPWWSDTLRPCIEAGRDALVVAHGNSLRALIKDLEGYSDEGIAGLDVPLAEPLIYEFDRAGELVDKTTLTLSEE</sequence>
<evidence type="ECO:0000313" key="11">
    <source>
        <dbReference type="EMBL" id="SFD75758.1"/>
    </source>
</evidence>
<feature type="binding site" evidence="6 8">
    <location>
        <begin position="87"/>
        <end position="90"/>
    </location>
    <ligand>
        <name>substrate</name>
    </ligand>
</feature>
<evidence type="ECO:0000256" key="5">
    <source>
        <dbReference type="ARBA" id="ARBA00023235"/>
    </source>
</evidence>
<dbReference type="NCBIfam" id="NF010713">
    <property type="entry name" value="PRK14115.1"/>
    <property type="match status" value="1"/>
</dbReference>
<evidence type="ECO:0000256" key="9">
    <source>
        <dbReference type="PIRSR" id="PIRSR613078-3"/>
    </source>
</evidence>
<proteinExistence type="inferred from homology"/>
<evidence type="ECO:0000256" key="2">
    <source>
        <dbReference type="ARBA" id="ARBA00006717"/>
    </source>
</evidence>
<dbReference type="STRING" id="1123397.SAMN05660831_02251"/>
<feature type="binding site" evidence="6 8">
    <location>
        <begin position="183"/>
        <end position="184"/>
    </location>
    <ligand>
        <name>substrate</name>
    </ligand>
</feature>
<feature type="binding site" evidence="6 8">
    <location>
        <begin position="114"/>
        <end position="115"/>
    </location>
    <ligand>
        <name>substrate</name>
    </ligand>
</feature>
<dbReference type="AlphaFoldDB" id="A0A1I1V192"/>
<comment type="subunit">
    <text evidence="6">Homodimer.</text>
</comment>
<name>A0A1I1V192_9GAMM</name>
<dbReference type="SUPFAM" id="SSF53254">
    <property type="entry name" value="Phosphoglycerate mutase-like"/>
    <property type="match status" value="1"/>
</dbReference>
<keyword evidence="5 6" id="KW-0413">Isomerase</keyword>
<dbReference type="InterPro" id="IPR029033">
    <property type="entry name" value="His_PPase_superfam"/>
</dbReference>
<gene>
    <name evidence="6" type="primary">gpmA</name>
    <name evidence="11" type="ORF">SAMN05660831_02251</name>
</gene>
<comment type="pathway">
    <text evidence="6 10">Carbohydrate degradation; glycolysis; pyruvate from D-glyceraldehyde 3-phosphate: step 3/5.</text>
</comment>
<dbReference type="CDD" id="cd07067">
    <property type="entry name" value="HP_PGM_like"/>
    <property type="match status" value="1"/>
</dbReference>
<dbReference type="GO" id="GO:0004619">
    <property type="term" value="F:phosphoglycerate mutase activity"/>
    <property type="evidence" value="ECO:0007669"/>
    <property type="project" value="UniProtKB-UniRule"/>
</dbReference>
<dbReference type="FunFam" id="3.40.50.1240:FF:000003">
    <property type="entry name" value="2,3-bisphosphoglycerate-dependent phosphoglycerate mutase"/>
    <property type="match status" value="1"/>
</dbReference>
<dbReference type="GO" id="GO:0006096">
    <property type="term" value="P:glycolytic process"/>
    <property type="evidence" value="ECO:0007669"/>
    <property type="project" value="UniProtKB-UniRule"/>
</dbReference>
<dbReference type="NCBIfam" id="TIGR01258">
    <property type="entry name" value="pgm_1"/>
    <property type="match status" value="1"/>
</dbReference>
<accession>A0A1I1V192</accession>
<dbReference type="EMBL" id="FOMJ01000008">
    <property type="protein sequence ID" value="SFD75758.1"/>
    <property type="molecule type" value="Genomic_DNA"/>
</dbReference>
<dbReference type="UniPathway" id="UPA00109">
    <property type="reaction ID" value="UER00186"/>
</dbReference>
<dbReference type="PROSITE" id="PS00175">
    <property type="entry name" value="PG_MUTASE"/>
    <property type="match status" value="1"/>
</dbReference>
<dbReference type="InterPro" id="IPR005952">
    <property type="entry name" value="Phosphogly_mut1"/>
</dbReference>
<dbReference type="SMART" id="SM00855">
    <property type="entry name" value="PGAM"/>
    <property type="match status" value="1"/>
</dbReference>
<dbReference type="InterPro" id="IPR001345">
    <property type="entry name" value="PG/BPGM_mutase_AS"/>
</dbReference>
<evidence type="ECO:0000256" key="7">
    <source>
        <dbReference type="PIRSR" id="PIRSR613078-1"/>
    </source>
</evidence>